<keyword evidence="2" id="KW-0805">Transcription regulation</keyword>
<dbReference type="FunFam" id="1.10.10.10:FF:000001">
    <property type="entry name" value="LysR family transcriptional regulator"/>
    <property type="match status" value="1"/>
</dbReference>
<dbReference type="OrthoDB" id="8885940at2"/>
<dbReference type="InterPro" id="IPR005119">
    <property type="entry name" value="LysR_subst-bd"/>
</dbReference>
<dbReference type="GO" id="GO:0006351">
    <property type="term" value="P:DNA-templated transcription"/>
    <property type="evidence" value="ECO:0007669"/>
    <property type="project" value="TreeGrafter"/>
</dbReference>
<reference evidence="7 8" key="1">
    <citation type="journal article" date="2015" name="Stand. Genomic Sci.">
        <title>Genomic Encyclopedia of Bacterial and Archaeal Type Strains, Phase III: the genomes of soil and plant-associated and newly described type strains.</title>
        <authorList>
            <person name="Whitman W.B."/>
            <person name="Woyke T."/>
            <person name="Klenk H.P."/>
            <person name="Zhou Y."/>
            <person name="Lilburn T.G."/>
            <person name="Beck B.J."/>
            <person name="De Vos P."/>
            <person name="Vandamme P."/>
            <person name="Eisen J.A."/>
            <person name="Garrity G."/>
            <person name="Hugenholtz P."/>
            <person name="Kyrpides N.C."/>
        </authorList>
    </citation>
    <scope>NUCLEOTIDE SEQUENCE [LARGE SCALE GENOMIC DNA]</scope>
    <source>
        <strain evidence="7 8">CGMCC 1.6858</strain>
    </source>
</reference>
<dbReference type="InterPro" id="IPR058163">
    <property type="entry name" value="LysR-type_TF_proteobact-type"/>
</dbReference>
<evidence type="ECO:0000256" key="5">
    <source>
        <dbReference type="SAM" id="SignalP"/>
    </source>
</evidence>
<keyword evidence="8" id="KW-1185">Reference proteome</keyword>
<dbReference type="PANTHER" id="PTHR30537">
    <property type="entry name" value="HTH-TYPE TRANSCRIPTIONAL REGULATOR"/>
    <property type="match status" value="1"/>
</dbReference>
<dbReference type="PANTHER" id="PTHR30537:SF5">
    <property type="entry name" value="HTH-TYPE TRANSCRIPTIONAL ACTIVATOR TTDR-RELATED"/>
    <property type="match status" value="1"/>
</dbReference>
<feature type="domain" description="HTH lysR-type" evidence="6">
    <location>
        <begin position="5"/>
        <end position="62"/>
    </location>
</feature>
<dbReference type="CDD" id="cd08422">
    <property type="entry name" value="PBP2_CrgA_like"/>
    <property type="match status" value="1"/>
</dbReference>
<dbReference type="InterPro" id="IPR036390">
    <property type="entry name" value="WH_DNA-bd_sf"/>
</dbReference>
<dbReference type="Pfam" id="PF00126">
    <property type="entry name" value="HTH_1"/>
    <property type="match status" value="1"/>
</dbReference>
<gene>
    <name evidence="7" type="ORF">IQ22_01544</name>
</gene>
<dbReference type="Gene3D" id="3.40.190.290">
    <property type="match status" value="1"/>
</dbReference>
<dbReference type="InterPro" id="IPR036388">
    <property type="entry name" value="WH-like_DNA-bd_sf"/>
</dbReference>
<dbReference type="Gene3D" id="1.10.10.10">
    <property type="entry name" value="Winged helix-like DNA-binding domain superfamily/Winged helix DNA-binding domain"/>
    <property type="match status" value="1"/>
</dbReference>
<feature type="chain" id="PRO_5022221877" evidence="5">
    <location>
        <begin position="20"/>
        <end position="313"/>
    </location>
</feature>
<protein>
    <submittedName>
        <fullName evidence="7">DNA-binding transcriptional LysR family regulator</fullName>
    </submittedName>
</protein>
<keyword evidence="3 7" id="KW-0238">DNA-binding</keyword>
<keyword evidence="4" id="KW-0804">Transcription</keyword>
<dbReference type="GO" id="GO:0003700">
    <property type="term" value="F:DNA-binding transcription factor activity"/>
    <property type="evidence" value="ECO:0007669"/>
    <property type="project" value="InterPro"/>
</dbReference>
<dbReference type="PROSITE" id="PS50931">
    <property type="entry name" value="HTH_LYSR"/>
    <property type="match status" value="1"/>
</dbReference>
<dbReference type="RefSeq" id="WP_145140424.1">
    <property type="nucleotide sequence ID" value="NZ_VLKY01000004.1"/>
</dbReference>
<evidence type="ECO:0000256" key="2">
    <source>
        <dbReference type="ARBA" id="ARBA00023015"/>
    </source>
</evidence>
<dbReference type="EMBL" id="VLKY01000004">
    <property type="protein sequence ID" value="TWI55618.1"/>
    <property type="molecule type" value="Genomic_DNA"/>
</dbReference>
<comment type="similarity">
    <text evidence="1">Belongs to the LysR transcriptional regulatory family.</text>
</comment>
<organism evidence="7 8">
    <name type="scientific">Pseudomonas duriflava</name>
    <dbReference type="NCBI Taxonomy" id="459528"/>
    <lineage>
        <taxon>Bacteria</taxon>
        <taxon>Pseudomonadati</taxon>
        <taxon>Pseudomonadota</taxon>
        <taxon>Gammaproteobacteria</taxon>
        <taxon>Pseudomonadales</taxon>
        <taxon>Pseudomonadaceae</taxon>
        <taxon>Pseudomonas</taxon>
    </lineage>
</organism>
<sequence>MNNSISLVALRLFVRVASAGSFTQAAADFHLPASSVSRHISALETALGQRLLYRHTRAVRLTEAGQRYYLQVREALAQLDMAAEQIDGDTAEPSGTLRLNAAIALGRLHLVPLLVEFQKRYPRIDVEMTLTDAFIDPVQEGADVTFRVGRLDDSSLVARPLGMQRFMVCAAPVYLERHGNPQRPEDLVHHNCLVYKGVRGTRQWYFRAEASAAFRAYPAQGSFRSNNAESLLEAAIMGEGIVLFPTWLVYKSLRSGALVPLLTEWEGSEELETNAIHLIYPENRLRSTKVKVFLDFLFEYLGDPPYWDAWQQL</sequence>
<evidence type="ECO:0000313" key="8">
    <source>
        <dbReference type="Proteomes" id="UP000316905"/>
    </source>
</evidence>
<dbReference type="FunFam" id="3.40.190.290:FF:000001">
    <property type="entry name" value="Transcriptional regulator, LysR family"/>
    <property type="match status" value="1"/>
</dbReference>
<dbReference type="GO" id="GO:0043565">
    <property type="term" value="F:sequence-specific DNA binding"/>
    <property type="evidence" value="ECO:0007669"/>
    <property type="project" value="TreeGrafter"/>
</dbReference>
<name>A0A562QFU4_9PSED</name>
<proteinExistence type="inferred from homology"/>
<accession>A0A562QFU4</accession>
<evidence type="ECO:0000256" key="4">
    <source>
        <dbReference type="ARBA" id="ARBA00023163"/>
    </source>
</evidence>
<comment type="caution">
    <text evidence="7">The sequence shown here is derived from an EMBL/GenBank/DDBJ whole genome shotgun (WGS) entry which is preliminary data.</text>
</comment>
<evidence type="ECO:0000313" key="7">
    <source>
        <dbReference type="EMBL" id="TWI55618.1"/>
    </source>
</evidence>
<evidence type="ECO:0000256" key="3">
    <source>
        <dbReference type="ARBA" id="ARBA00023125"/>
    </source>
</evidence>
<keyword evidence="5" id="KW-0732">Signal</keyword>
<evidence type="ECO:0000259" key="6">
    <source>
        <dbReference type="PROSITE" id="PS50931"/>
    </source>
</evidence>
<evidence type="ECO:0000256" key="1">
    <source>
        <dbReference type="ARBA" id="ARBA00009437"/>
    </source>
</evidence>
<dbReference type="Proteomes" id="UP000316905">
    <property type="component" value="Unassembled WGS sequence"/>
</dbReference>
<dbReference type="AlphaFoldDB" id="A0A562QFU4"/>
<dbReference type="Pfam" id="PF03466">
    <property type="entry name" value="LysR_substrate"/>
    <property type="match status" value="1"/>
</dbReference>
<dbReference type="InterPro" id="IPR000847">
    <property type="entry name" value="LysR_HTH_N"/>
</dbReference>
<dbReference type="SUPFAM" id="SSF46785">
    <property type="entry name" value="Winged helix' DNA-binding domain"/>
    <property type="match status" value="1"/>
</dbReference>
<feature type="signal peptide" evidence="5">
    <location>
        <begin position="1"/>
        <end position="19"/>
    </location>
</feature>
<dbReference type="SUPFAM" id="SSF53850">
    <property type="entry name" value="Periplasmic binding protein-like II"/>
    <property type="match status" value="1"/>
</dbReference>